<dbReference type="AlphaFoldDB" id="A0A0J8B3F3"/>
<reference evidence="2 3" key="1">
    <citation type="journal article" date="2014" name="Nature">
        <title>The genome of the recently domesticated crop plant sugar beet (Beta vulgaris).</title>
        <authorList>
            <person name="Dohm J.C."/>
            <person name="Minoche A.E."/>
            <person name="Holtgrawe D."/>
            <person name="Capella-Gutierrez S."/>
            <person name="Zakrzewski F."/>
            <person name="Tafer H."/>
            <person name="Rupp O."/>
            <person name="Sorensen T.R."/>
            <person name="Stracke R."/>
            <person name="Reinhardt R."/>
            <person name="Goesmann A."/>
            <person name="Kraft T."/>
            <person name="Schulz B."/>
            <person name="Stadler P.F."/>
            <person name="Schmidt T."/>
            <person name="Gabaldon T."/>
            <person name="Lehrach H."/>
            <person name="Weisshaar B."/>
            <person name="Himmelbauer H."/>
        </authorList>
    </citation>
    <scope>NUCLEOTIDE SEQUENCE [LARGE SCALE GENOMIC DNA]</scope>
    <source>
        <tissue evidence="2">Taproot</tissue>
    </source>
</reference>
<protein>
    <submittedName>
        <fullName evidence="2">Uncharacterized protein</fullName>
    </submittedName>
</protein>
<keyword evidence="1" id="KW-0812">Transmembrane</keyword>
<evidence type="ECO:0000313" key="2">
    <source>
        <dbReference type="EMBL" id="KMS94393.1"/>
    </source>
</evidence>
<gene>
    <name evidence="2" type="ORF">BVRB_021860</name>
</gene>
<accession>A0A0J8B3F3</accession>
<sequence length="130" mass="13983">INVIARQSTVSVQWIWLPISFSMAGLAAAGYANYRRRKRPDTEDSGSQTLKGKKSFANDFAFVNQTGILTTASSNSTQLTGNLDTSDFTMSANLATSDNNQATLSSEETLNLDAAGPSMADMPIRDQVIL</sequence>
<feature type="non-terminal residue" evidence="2">
    <location>
        <position position="1"/>
    </location>
</feature>
<dbReference type="Gramene" id="KMS94393">
    <property type="protein sequence ID" value="KMS94393"/>
    <property type="gene ID" value="BVRB_021860"/>
</dbReference>
<name>A0A0J8B3F3_BETVV</name>
<organism evidence="2 3">
    <name type="scientific">Beta vulgaris subsp. vulgaris</name>
    <name type="common">Beet</name>
    <dbReference type="NCBI Taxonomy" id="3555"/>
    <lineage>
        <taxon>Eukaryota</taxon>
        <taxon>Viridiplantae</taxon>
        <taxon>Streptophyta</taxon>
        <taxon>Embryophyta</taxon>
        <taxon>Tracheophyta</taxon>
        <taxon>Spermatophyta</taxon>
        <taxon>Magnoliopsida</taxon>
        <taxon>eudicotyledons</taxon>
        <taxon>Gunneridae</taxon>
        <taxon>Pentapetalae</taxon>
        <taxon>Caryophyllales</taxon>
        <taxon>Chenopodiaceae</taxon>
        <taxon>Betoideae</taxon>
        <taxon>Beta</taxon>
    </lineage>
</organism>
<keyword evidence="1" id="KW-0472">Membrane</keyword>
<proteinExistence type="predicted"/>
<dbReference type="Proteomes" id="UP000035740">
    <property type="component" value="Unassembled WGS sequence"/>
</dbReference>
<evidence type="ECO:0000313" key="3">
    <source>
        <dbReference type="Proteomes" id="UP000035740"/>
    </source>
</evidence>
<dbReference type="EMBL" id="KQ093745">
    <property type="protein sequence ID" value="KMS94393.1"/>
    <property type="molecule type" value="Genomic_DNA"/>
</dbReference>
<keyword evidence="1" id="KW-1133">Transmembrane helix</keyword>
<keyword evidence="3" id="KW-1185">Reference proteome</keyword>
<feature type="transmembrane region" description="Helical" evidence="1">
    <location>
        <begin position="14"/>
        <end position="34"/>
    </location>
</feature>
<evidence type="ECO:0000256" key="1">
    <source>
        <dbReference type="SAM" id="Phobius"/>
    </source>
</evidence>